<evidence type="ECO:0000313" key="5">
    <source>
        <dbReference type="EMBL" id="KAA2219905.1"/>
    </source>
</evidence>
<accession>A0A5B2U1G7</accession>
<dbReference type="PANTHER" id="PTHR30408:SF12">
    <property type="entry name" value="TYPE I RESTRICTION ENZYME MJAVIII SPECIFICITY SUBUNIT"/>
    <property type="match status" value="1"/>
</dbReference>
<dbReference type="InterPro" id="IPR000055">
    <property type="entry name" value="Restrct_endonuc_typeI_TRD"/>
</dbReference>
<evidence type="ECO:0000259" key="4">
    <source>
        <dbReference type="Pfam" id="PF01420"/>
    </source>
</evidence>
<dbReference type="GO" id="GO:0003677">
    <property type="term" value="F:DNA binding"/>
    <property type="evidence" value="ECO:0007669"/>
    <property type="project" value="UniProtKB-KW"/>
</dbReference>
<dbReference type="Proteomes" id="UP000323188">
    <property type="component" value="Unassembled WGS sequence"/>
</dbReference>
<organism evidence="5 6">
    <name type="scientific">Maribacter flavus</name>
    <dbReference type="NCBI Taxonomy" id="1658664"/>
    <lineage>
        <taxon>Bacteria</taxon>
        <taxon>Pseudomonadati</taxon>
        <taxon>Bacteroidota</taxon>
        <taxon>Flavobacteriia</taxon>
        <taxon>Flavobacteriales</taxon>
        <taxon>Flavobacteriaceae</taxon>
        <taxon>Maribacter</taxon>
    </lineage>
</organism>
<dbReference type="Pfam" id="PF01420">
    <property type="entry name" value="Methylase_S"/>
    <property type="match status" value="2"/>
</dbReference>
<keyword evidence="5" id="KW-0540">Nuclease</keyword>
<protein>
    <submittedName>
        <fullName evidence="5">Restriction endonuclease subunit S</fullName>
    </submittedName>
</protein>
<keyword evidence="3" id="KW-0238">DNA-binding</keyword>
<dbReference type="RefSeq" id="WP_154918407.1">
    <property type="nucleotide sequence ID" value="NZ_VUOE01000001.1"/>
</dbReference>
<dbReference type="SUPFAM" id="SSF116734">
    <property type="entry name" value="DNA methylase specificity domain"/>
    <property type="match status" value="2"/>
</dbReference>
<dbReference type="EMBL" id="VUOE01000001">
    <property type="protein sequence ID" value="KAA2219905.1"/>
    <property type="molecule type" value="Genomic_DNA"/>
</dbReference>
<dbReference type="PANTHER" id="PTHR30408">
    <property type="entry name" value="TYPE-1 RESTRICTION ENZYME ECOKI SPECIFICITY PROTEIN"/>
    <property type="match status" value="1"/>
</dbReference>
<dbReference type="Gene3D" id="3.90.220.20">
    <property type="entry name" value="DNA methylase specificity domains"/>
    <property type="match status" value="2"/>
</dbReference>
<evidence type="ECO:0000256" key="1">
    <source>
        <dbReference type="ARBA" id="ARBA00010923"/>
    </source>
</evidence>
<feature type="domain" description="Type I restriction modification DNA specificity" evidence="4">
    <location>
        <begin position="210"/>
        <end position="375"/>
    </location>
</feature>
<gene>
    <name evidence="5" type="ORF">F0361_10050</name>
</gene>
<comment type="caution">
    <text evidence="5">The sequence shown here is derived from an EMBL/GenBank/DDBJ whole genome shotgun (WGS) entry which is preliminary data.</text>
</comment>
<evidence type="ECO:0000313" key="6">
    <source>
        <dbReference type="Proteomes" id="UP000323188"/>
    </source>
</evidence>
<evidence type="ECO:0000256" key="2">
    <source>
        <dbReference type="ARBA" id="ARBA00022747"/>
    </source>
</evidence>
<dbReference type="InterPro" id="IPR044946">
    <property type="entry name" value="Restrct_endonuc_typeI_TRD_sf"/>
</dbReference>
<evidence type="ECO:0000256" key="3">
    <source>
        <dbReference type="ARBA" id="ARBA00023125"/>
    </source>
</evidence>
<dbReference type="AlphaFoldDB" id="A0A5B2U1G7"/>
<dbReference type="InterPro" id="IPR052021">
    <property type="entry name" value="Type-I_RS_S_subunit"/>
</dbReference>
<reference evidence="5 6" key="1">
    <citation type="submission" date="2019-09" db="EMBL/GenBank/DDBJ databases">
        <authorList>
            <person name="Khan S.A."/>
            <person name="Jeon C.O."/>
            <person name="Chun B.H."/>
            <person name="Jeong S.E."/>
        </authorList>
    </citation>
    <scope>NUCLEOTIDE SEQUENCE [LARGE SCALE GENOMIC DNA]</scope>
    <source>
        <strain evidence="5 6">KCTC 42508</strain>
    </source>
</reference>
<proteinExistence type="inferred from homology"/>
<comment type="similarity">
    <text evidence="1">Belongs to the type-I restriction system S methylase family.</text>
</comment>
<name>A0A5B2U1G7_9FLAO</name>
<keyword evidence="5" id="KW-0378">Hydrolase</keyword>
<sequence>MPENWKTYKLEDLVTKLGDGIHGTPKYSDNGEYYFINGNNLVDDKILIKPDTKRVSKNEYEKHKRELNDRTLLVSINGTIGKVAYYNNEKVMLGKSACYFNVKEDVDKAFIKQVISSKYFIDYLESNYTGSVIKNVSLKSMREMPINLPPLLEQKAIAKILSAIDDKIENNLAMNKTLEEMAMALYKHWFVDFGPFQEGNFIDSELGPIPEGWEVKKLGEIYNTTSGGTPSRKKLEYYENGTIPWVKSKELYGNFIIETEEKITELGLSKSSAKLVPEKTVMLAMYGATVGESSILSKRACSNQAICSIMQKELSYVYIFQFLRYFKNDILNQAVGSAQQNISQAIIKDLQIIVPPRNLNIFKEIEMLYSQIEENLIENQILTQLRDTLLPKLISGEVRLKEFENQVTEVL</sequence>
<feature type="domain" description="Type I restriction modification DNA specificity" evidence="4">
    <location>
        <begin position="2"/>
        <end position="179"/>
    </location>
</feature>
<dbReference type="Gene3D" id="1.10.287.1120">
    <property type="entry name" value="Bipartite methylase S protein"/>
    <property type="match status" value="1"/>
</dbReference>
<keyword evidence="5" id="KW-0255">Endonuclease</keyword>
<keyword evidence="2" id="KW-0680">Restriction system</keyword>
<dbReference type="GO" id="GO:0004519">
    <property type="term" value="F:endonuclease activity"/>
    <property type="evidence" value="ECO:0007669"/>
    <property type="project" value="UniProtKB-KW"/>
</dbReference>
<dbReference type="GO" id="GO:0009307">
    <property type="term" value="P:DNA restriction-modification system"/>
    <property type="evidence" value="ECO:0007669"/>
    <property type="project" value="UniProtKB-KW"/>
</dbReference>